<feature type="compositionally biased region" description="Basic and acidic residues" evidence="1">
    <location>
        <begin position="581"/>
        <end position="600"/>
    </location>
</feature>
<dbReference type="EMBL" id="JBAWTH010000053">
    <property type="protein sequence ID" value="KAL2281921.1"/>
    <property type="molecule type" value="Genomic_DNA"/>
</dbReference>
<feature type="compositionally biased region" description="Basic residues" evidence="1">
    <location>
        <begin position="601"/>
        <end position="611"/>
    </location>
</feature>
<evidence type="ECO:0000256" key="1">
    <source>
        <dbReference type="SAM" id="MobiDB-lite"/>
    </source>
</evidence>
<accession>A0ABR4EHZ4</accession>
<evidence type="ECO:0000313" key="3">
    <source>
        <dbReference type="Proteomes" id="UP001600888"/>
    </source>
</evidence>
<feature type="region of interest" description="Disordered" evidence="1">
    <location>
        <begin position="52"/>
        <end position="99"/>
    </location>
</feature>
<gene>
    <name evidence="2" type="ORF">FJTKL_11198</name>
</gene>
<sequence>MNGHGTRWLKRLSRTARWCPAGAPYLRALPCFVRSLSHGSRLLSRVRRRRSTSVPVDAALDGPRSKGHLKQSEARSIARDTCTTNAPSHGKPQSSWGPIRELKDAEGRTYFITGSDWSYHCRHRTSEQSGHVEAAYTARGTYLNPSTKLLQYKKLVKNRPLLIMYFCDFVEDDEFWDENCVLCDFATAVTEREKCKEGCSPEKDTTPVEFIIVQARFHYNAATPDEPWHITVDFGNRATWNNGDGFFRRGYHIYAKNNDLSQGYAGYSSPIRRKRLGRIDPMKHSEHLSCSARNSAETGPSTSLDNTEATFWVPWGTREYYRKPELRGLLHKTTHRSLIPPTVLSEARAQRTPEYGRKDKATGAWIWNPIQVELDDMISCIRDGASKPAIPSKGAFMVPGPSGDLVHVRQAVADFRKAGKKIPHGLRVVLGDFHASRRISEKTARGPGEIRARSAFDKTRRTTRTTTRSREGALKSKRLDGTGKSFRPKSKMRDSLDESLGAHQDRPGTERHPANGSSTNKEDGGARLKSRPRVTAGSPKPKKSEATKPGSSRKLTIRDPFDTDAGARQGVSASGELDSQASREKRFGKLPDDGEFEPKGRSRSIMRRPKATTKYFDLGHALLNTAPEPGVPTHHRQGPKEDKPASGDDSARPRTKRLQNSSLGESMLDWDSEVSSGGGRSPRAPGPRNEKPGASGRRESGLDTRKAGKKTGSPLPPADVDLVSESGKKMDGPYKAQRPRQTRAPKTTPAWALPRSEEEATSGEIHA</sequence>
<feature type="compositionally biased region" description="Basic and acidic residues" evidence="1">
    <location>
        <begin position="638"/>
        <end position="652"/>
    </location>
</feature>
<comment type="caution">
    <text evidence="2">The sequence shown here is derived from an EMBL/GenBank/DDBJ whole genome shotgun (WGS) entry which is preliminary data.</text>
</comment>
<reference evidence="2 3" key="1">
    <citation type="submission" date="2024-03" db="EMBL/GenBank/DDBJ databases">
        <title>A high-quality draft genome sequence of Diaporthe vaccinii, a causative agent of upright dieback and viscid rot disease in cranberry plants.</title>
        <authorList>
            <person name="Sarrasin M."/>
            <person name="Lang B.F."/>
            <person name="Burger G."/>
        </authorList>
    </citation>
    <scope>NUCLEOTIDE SEQUENCE [LARGE SCALE GENOMIC DNA]</scope>
    <source>
        <strain evidence="2 3">IS7</strain>
    </source>
</reference>
<feature type="compositionally biased region" description="Basic and acidic residues" evidence="1">
    <location>
        <begin position="503"/>
        <end position="513"/>
    </location>
</feature>
<feature type="compositionally biased region" description="Basic and acidic residues" evidence="1">
    <location>
        <begin position="468"/>
        <end position="481"/>
    </location>
</feature>
<name>A0ABR4EHZ4_9PEZI</name>
<dbReference type="Proteomes" id="UP001600888">
    <property type="component" value="Unassembled WGS sequence"/>
</dbReference>
<protein>
    <submittedName>
        <fullName evidence="2">Uncharacterized protein</fullName>
    </submittedName>
</protein>
<feature type="compositionally biased region" description="Basic and acidic residues" evidence="1">
    <location>
        <begin position="688"/>
        <end position="706"/>
    </location>
</feature>
<feature type="region of interest" description="Disordered" evidence="1">
    <location>
        <begin position="440"/>
        <end position="767"/>
    </location>
</feature>
<proteinExistence type="predicted"/>
<evidence type="ECO:0000313" key="2">
    <source>
        <dbReference type="EMBL" id="KAL2281921.1"/>
    </source>
</evidence>
<keyword evidence="3" id="KW-1185">Reference proteome</keyword>
<organism evidence="2 3">
    <name type="scientific">Diaporthe vaccinii</name>
    <dbReference type="NCBI Taxonomy" id="105482"/>
    <lineage>
        <taxon>Eukaryota</taxon>
        <taxon>Fungi</taxon>
        <taxon>Dikarya</taxon>
        <taxon>Ascomycota</taxon>
        <taxon>Pezizomycotina</taxon>
        <taxon>Sordariomycetes</taxon>
        <taxon>Sordariomycetidae</taxon>
        <taxon>Diaporthales</taxon>
        <taxon>Diaporthaceae</taxon>
        <taxon>Diaporthe</taxon>
        <taxon>Diaporthe eres species complex</taxon>
    </lineage>
</organism>
<feature type="compositionally biased region" description="Polar residues" evidence="1">
    <location>
        <begin position="81"/>
        <end position="96"/>
    </location>
</feature>
<feature type="compositionally biased region" description="Basic and acidic residues" evidence="1">
    <location>
        <begin position="440"/>
        <end position="460"/>
    </location>
</feature>